<gene>
    <name evidence="6" type="ORF">DFH07DRAFT_905347</name>
</gene>
<evidence type="ECO:0000313" key="6">
    <source>
        <dbReference type="EMBL" id="KAJ7741454.1"/>
    </source>
</evidence>
<sequence>MQKTMPDIVPGPILIIGTGISGLTLAQGLLNANIPFRPPVRARPGLLRARAGLPHPPRRHGARGAPGDAPPALFAEVEATCAPFTAGASLDALTAQVLERRGPPPAGIHGGKQIAADRTILRRVLLRGLEVHVEFGKRFVAYELTARGGTLLVGADGARSGVRRQFLPGVGLLDTEGRLIYGKTSLTRELEETFDARAMAGLSMLRDAARAGPLSAVLEPMRFHVGVGESRAEKGLPVDYVCWVLACRSDVLGMPDTELLGLSTEEAAALSLRLTADSHPSLRALFTLQDATQSSALSIASVKPEIPTWPSSDHVRLIGDAIHVMSPTAGIGANMALRDAALLVKTLAKKGDIGSYEAKMREYAGETIRMSRMGGQILFGMRSFEELKPECII</sequence>
<dbReference type="GO" id="GO:0071949">
    <property type="term" value="F:FAD binding"/>
    <property type="evidence" value="ECO:0007669"/>
    <property type="project" value="InterPro"/>
</dbReference>
<comment type="caution">
    <text evidence="6">The sequence shown here is derived from an EMBL/GenBank/DDBJ whole genome shotgun (WGS) entry which is preliminary data.</text>
</comment>
<keyword evidence="2" id="KW-0274">FAD</keyword>
<evidence type="ECO:0000256" key="1">
    <source>
        <dbReference type="ARBA" id="ARBA00022630"/>
    </source>
</evidence>
<dbReference type="PRINTS" id="PR00420">
    <property type="entry name" value="RNGMNOXGNASE"/>
</dbReference>
<dbReference type="EMBL" id="JARJLG010000123">
    <property type="protein sequence ID" value="KAJ7741454.1"/>
    <property type="molecule type" value="Genomic_DNA"/>
</dbReference>
<keyword evidence="4" id="KW-0503">Monooxygenase</keyword>
<dbReference type="Pfam" id="PF01494">
    <property type="entry name" value="FAD_binding_3"/>
    <property type="match status" value="1"/>
</dbReference>
<proteinExistence type="predicted"/>
<evidence type="ECO:0000313" key="7">
    <source>
        <dbReference type="Proteomes" id="UP001215280"/>
    </source>
</evidence>
<dbReference type="PANTHER" id="PTHR47178:SF5">
    <property type="entry name" value="FAD-BINDING DOMAIN-CONTAINING PROTEIN"/>
    <property type="match status" value="1"/>
</dbReference>
<keyword evidence="3" id="KW-0560">Oxidoreductase</keyword>
<evidence type="ECO:0000256" key="3">
    <source>
        <dbReference type="ARBA" id="ARBA00023002"/>
    </source>
</evidence>
<protein>
    <submittedName>
        <fullName evidence="6">Cercosporin toxin biosynthesis protein</fullName>
    </submittedName>
</protein>
<dbReference type="SUPFAM" id="SSF51905">
    <property type="entry name" value="FAD/NAD(P)-binding domain"/>
    <property type="match status" value="1"/>
</dbReference>
<feature type="domain" description="FAD-binding" evidence="5">
    <location>
        <begin position="294"/>
        <end position="349"/>
    </location>
</feature>
<dbReference type="GO" id="GO:0004497">
    <property type="term" value="F:monooxygenase activity"/>
    <property type="evidence" value="ECO:0007669"/>
    <property type="project" value="UniProtKB-KW"/>
</dbReference>
<dbReference type="PANTHER" id="PTHR47178">
    <property type="entry name" value="MONOOXYGENASE, FAD-BINDING"/>
    <property type="match status" value="1"/>
</dbReference>
<dbReference type="InterPro" id="IPR036188">
    <property type="entry name" value="FAD/NAD-bd_sf"/>
</dbReference>
<organism evidence="6 7">
    <name type="scientific">Mycena maculata</name>
    <dbReference type="NCBI Taxonomy" id="230809"/>
    <lineage>
        <taxon>Eukaryota</taxon>
        <taxon>Fungi</taxon>
        <taxon>Dikarya</taxon>
        <taxon>Basidiomycota</taxon>
        <taxon>Agaricomycotina</taxon>
        <taxon>Agaricomycetes</taxon>
        <taxon>Agaricomycetidae</taxon>
        <taxon>Agaricales</taxon>
        <taxon>Marasmiineae</taxon>
        <taxon>Mycenaceae</taxon>
        <taxon>Mycena</taxon>
    </lineage>
</organism>
<evidence type="ECO:0000256" key="4">
    <source>
        <dbReference type="ARBA" id="ARBA00023033"/>
    </source>
</evidence>
<accession>A0AAD7IET5</accession>
<reference evidence="6" key="1">
    <citation type="submission" date="2023-03" db="EMBL/GenBank/DDBJ databases">
        <title>Massive genome expansion in bonnet fungi (Mycena s.s.) driven by repeated elements and novel gene families across ecological guilds.</title>
        <authorList>
            <consortium name="Lawrence Berkeley National Laboratory"/>
            <person name="Harder C.B."/>
            <person name="Miyauchi S."/>
            <person name="Viragh M."/>
            <person name="Kuo A."/>
            <person name="Thoen E."/>
            <person name="Andreopoulos B."/>
            <person name="Lu D."/>
            <person name="Skrede I."/>
            <person name="Drula E."/>
            <person name="Henrissat B."/>
            <person name="Morin E."/>
            <person name="Kohler A."/>
            <person name="Barry K."/>
            <person name="LaButti K."/>
            <person name="Morin E."/>
            <person name="Salamov A."/>
            <person name="Lipzen A."/>
            <person name="Mereny Z."/>
            <person name="Hegedus B."/>
            <person name="Baldrian P."/>
            <person name="Stursova M."/>
            <person name="Weitz H."/>
            <person name="Taylor A."/>
            <person name="Grigoriev I.V."/>
            <person name="Nagy L.G."/>
            <person name="Martin F."/>
            <person name="Kauserud H."/>
        </authorList>
    </citation>
    <scope>NUCLEOTIDE SEQUENCE</scope>
    <source>
        <strain evidence="6">CBHHK188m</strain>
    </source>
</reference>
<keyword evidence="1" id="KW-0285">Flavoprotein</keyword>
<dbReference type="Gene3D" id="3.50.50.60">
    <property type="entry name" value="FAD/NAD(P)-binding domain"/>
    <property type="match status" value="1"/>
</dbReference>
<name>A0AAD7IET5_9AGAR</name>
<dbReference type="Proteomes" id="UP001215280">
    <property type="component" value="Unassembled WGS sequence"/>
</dbReference>
<dbReference type="InterPro" id="IPR002938">
    <property type="entry name" value="FAD-bd"/>
</dbReference>
<keyword evidence="7" id="KW-1185">Reference proteome</keyword>
<evidence type="ECO:0000259" key="5">
    <source>
        <dbReference type="Pfam" id="PF01494"/>
    </source>
</evidence>
<evidence type="ECO:0000256" key="2">
    <source>
        <dbReference type="ARBA" id="ARBA00022827"/>
    </source>
</evidence>
<dbReference type="AlphaFoldDB" id="A0AAD7IET5"/>